<evidence type="ECO:0000256" key="2">
    <source>
        <dbReference type="SAM" id="Phobius"/>
    </source>
</evidence>
<keyword evidence="2" id="KW-0812">Transmembrane</keyword>
<protein>
    <recommendedName>
        <fullName evidence="3">TRP C-terminal domain-containing protein</fullName>
    </recommendedName>
</protein>
<dbReference type="Proteomes" id="UP000033483">
    <property type="component" value="Unassembled WGS sequence"/>
</dbReference>
<dbReference type="AlphaFoldDB" id="A0A0F4ZD38"/>
<feature type="transmembrane region" description="Helical" evidence="2">
    <location>
        <begin position="261"/>
        <end position="282"/>
    </location>
</feature>
<feature type="transmembrane region" description="Helical" evidence="2">
    <location>
        <begin position="226"/>
        <end position="255"/>
    </location>
</feature>
<gene>
    <name evidence="4" type="ORF">TD95_005393</name>
</gene>
<dbReference type="PANTHER" id="PTHR31145:SF6">
    <property type="entry name" value="INTEGRAL MEMBRANE PROTEIN (AFU_ORTHOLOGUE AFUA_7G01610)"/>
    <property type="match status" value="1"/>
</dbReference>
<feature type="transmembrane region" description="Helical" evidence="2">
    <location>
        <begin position="342"/>
        <end position="360"/>
    </location>
</feature>
<feature type="domain" description="TRP C-terminal" evidence="3">
    <location>
        <begin position="87"/>
        <end position="426"/>
    </location>
</feature>
<feature type="transmembrane region" description="Helical" evidence="2">
    <location>
        <begin position="404"/>
        <end position="426"/>
    </location>
</feature>
<dbReference type="PANTHER" id="PTHR31145">
    <property type="entry name" value="INTEGRAL MEMBRANE PROTEIN (AFU_ORTHOLOGUE AFUA_7G01610)"/>
    <property type="match status" value="1"/>
</dbReference>
<keyword evidence="5" id="KW-1185">Reference proteome</keyword>
<feature type="region of interest" description="Disordered" evidence="1">
    <location>
        <begin position="894"/>
        <end position="924"/>
    </location>
</feature>
<keyword evidence="2" id="KW-0472">Membrane</keyword>
<reference evidence="4 5" key="1">
    <citation type="submission" date="2015-03" db="EMBL/GenBank/DDBJ databases">
        <authorList>
            <person name="Radwan O."/>
            <person name="Al-Naeli F.A."/>
            <person name="Rendon G.A."/>
            <person name="Fields C."/>
        </authorList>
    </citation>
    <scope>NUCLEOTIDE SEQUENCE [LARGE SCALE GENOMIC DNA]</scope>
    <source>
        <strain evidence="4">CR-DP1</strain>
    </source>
</reference>
<feature type="transmembrane region" description="Helical" evidence="2">
    <location>
        <begin position="52"/>
        <end position="72"/>
    </location>
</feature>
<name>A0A0F4ZD38_9PEZI</name>
<dbReference type="InterPro" id="IPR010308">
    <property type="entry name" value="TRP_C"/>
</dbReference>
<keyword evidence="2" id="KW-1133">Transmembrane helix</keyword>
<feature type="compositionally biased region" description="Polar residues" evidence="1">
    <location>
        <begin position="749"/>
        <end position="760"/>
    </location>
</feature>
<accession>A0A0F4ZD38</accession>
<dbReference type="Pfam" id="PF06011">
    <property type="entry name" value="TRP"/>
    <property type="match status" value="1"/>
</dbReference>
<feature type="transmembrane region" description="Helical" evidence="2">
    <location>
        <begin position="93"/>
        <end position="112"/>
    </location>
</feature>
<dbReference type="EMBL" id="LAEV01001324">
    <property type="protein sequence ID" value="KKA28442.1"/>
    <property type="molecule type" value="Genomic_DNA"/>
</dbReference>
<feature type="region of interest" description="Disordered" evidence="1">
    <location>
        <begin position="485"/>
        <end position="509"/>
    </location>
</feature>
<feature type="region of interest" description="Disordered" evidence="1">
    <location>
        <begin position="570"/>
        <end position="597"/>
    </location>
</feature>
<dbReference type="InterPro" id="IPR040241">
    <property type="entry name" value="TRP_Flc/Pkd2-like"/>
</dbReference>
<dbReference type="OrthoDB" id="5312224at2759"/>
<proteinExistence type="predicted"/>
<dbReference type="GO" id="GO:0055085">
    <property type="term" value="P:transmembrane transport"/>
    <property type="evidence" value="ECO:0007669"/>
    <property type="project" value="TreeGrafter"/>
</dbReference>
<feature type="transmembrane region" description="Helical" evidence="2">
    <location>
        <begin position="185"/>
        <end position="206"/>
    </location>
</feature>
<feature type="compositionally biased region" description="Polar residues" evidence="1">
    <location>
        <begin position="833"/>
        <end position="852"/>
    </location>
</feature>
<evidence type="ECO:0000313" key="4">
    <source>
        <dbReference type="EMBL" id="KKA28442.1"/>
    </source>
</evidence>
<feature type="region of interest" description="Disordered" evidence="1">
    <location>
        <begin position="704"/>
        <end position="852"/>
    </location>
</feature>
<comment type="caution">
    <text evidence="4">The sequence shown here is derived from an EMBL/GenBank/DDBJ whole genome shotgun (WGS) entry which is preliminary data.</text>
</comment>
<evidence type="ECO:0000259" key="3">
    <source>
        <dbReference type="Pfam" id="PF06011"/>
    </source>
</evidence>
<evidence type="ECO:0000256" key="1">
    <source>
        <dbReference type="SAM" id="MobiDB-lite"/>
    </source>
</evidence>
<organism evidence="4 5">
    <name type="scientific">Thielaviopsis punctulata</name>
    <dbReference type="NCBI Taxonomy" id="72032"/>
    <lineage>
        <taxon>Eukaryota</taxon>
        <taxon>Fungi</taxon>
        <taxon>Dikarya</taxon>
        <taxon>Ascomycota</taxon>
        <taxon>Pezizomycotina</taxon>
        <taxon>Sordariomycetes</taxon>
        <taxon>Hypocreomycetidae</taxon>
        <taxon>Microascales</taxon>
        <taxon>Ceratocystidaceae</taxon>
        <taxon>Thielaviopsis</taxon>
    </lineage>
</organism>
<sequence length="924" mass="100343">MQWPFNSSYAFTTLATTFFIISGDDNGNGTQVGCISANATPDLGNLSSMLTIVPLVILIFVAIVNIFAAMFCPWGTTDIFKWSSNHSRDVPDLLRLVTPGFADCLGYLQFIVLTSSLSLNYPGYYRPVTSRGAWSTLLFNTSFVSDDPSWHSLVDGIYVTNTTHGLGTVAQHIGLASEEDIWACMMVWLMVIIACALLLFQLGFLLRRIYRFVANIPKEDLRKKNLPFSLGNVVRIVFNFFLLPIVTLSIFQLSISGSSPLFLAVLASLTLVSLMAFTGWFARVIRTTVPRSDLFDQLSTLLLYGPLYNTYTDVAPKFAFVPIILTFLRGIAIGGAQNSGVAQIAILALAETLMFLAIVAYRPYDRETSMNLYMGVFTVTRLITIILMVAFAPSLGITEGPKGWVGYVILFIHAIVIIFGFFLNALQTLVEVLARLHGAGGHTTGGLSKIFGPRQLSRRMPHRGHGARSKQSHLSQTAMLEPDANRPGYYVPSGHARNDSAGSLSGMMRHNRSSSGFNFEPTEYASPLAARNFDSATSSVGPTTPAETSSFSFVQQNPLRPAAVAVSASDPYYRPPRTRRETMNTMPPSVRRGSVAESRRISVAAPNDSMDAEIDRAATPAQFAINLAPRADYSTREVDLYYGLRGPALNSERPGRRLGTGPADPNGPVATATGWLRTLLLGKTKEKSKGFEVVRSHRMPPEMRAALDREPPPDGVPVATSVARNGPIESDDDDPKPQDWVVSGGAGLSLNTAPLKTGESSMARDDVRVDQEAAGADERTPLELGMAPTPRRRGSSSVSRESIPTHLAVDDFGSSISRIPPEHAPTPPMPFLRSTSDTSTNQSATRHASITSTVMLDEPVSAVGSMRSHHRASPSVGQVHQYNVILDDVRGSSAQDVRGSGVDVEEQEVQFDESSVGRSPSVRL</sequence>
<feature type="compositionally biased region" description="Basic and acidic residues" evidence="1">
    <location>
        <begin position="762"/>
        <end position="781"/>
    </location>
</feature>
<evidence type="ECO:0000313" key="5">
    <source>
        <dbReference type="Proteomes" id="UP000033483"/>
    </source>
</evidence>
<feature type="transmembrane region" description="Helical" evidence="2">
    <location>
        <begin position="372"/>
        <end position="392"/>
    </location>
</feature>
<dbReference type="GO" id="GO:0016020">
    <property type="term" value="C:membrane"/>
    <property type="evidence" value="ECO:0007669"/>
    <property type="project" value="TreeGrafter"/>
</dbReference>